<reference evidence="3" key="1">
    <citation type="journal article" date="2017" name="Nat. Ecol. Evol.">
        <title>Genome expansion and lineage-specific genetic innovations in the forest pathogenic fungi Armillaria.</title>
        <authorList>
            <person name="Sipos G."/>
            <person name="Prasanna A.N."/>
            <person name="Walter M.C."/>
            <person name="O'Connor E."/>
            <person name="Balint B."/>
            <person name="Krizsan K."/>
            <person name="Kiss B."/>
            <person name="Hess J."/>
            <person name="Varga T."/>
            <person name="Slot J."/>
            <person name="Riley R."/>
            <person name="Boka B."/>
            <person name="Rigling D."/>
            <person name="Barry K."/>
            <person name="Lee J."/>
            <person name="Mihaltcheva S."/>
            <person name="LaButti K."/>
            <person name="Lipzen A."/>
            <person name="Waldron R."/>
            <person name="Moloney N.M."/>
            <person name="Sperisen C."/>
            <person name="Kredics L."/>
            <person name="Vagvoelgyi C."/>
            <person name="Patrignani A."/>
            <person name="Fitzpatrick D."/>
            <person name="Nagy I."/>
            <person name="Doyle S."/>
            <person name="Anderson J.B."/>
            <person name="Grigoriev I.V."/>
            <person name="Gueldener U."/>
            <person name="Muensterkoetter M."/>
            <person name="Nagy L.G."/>
        </authorList>
    </citation>
    <scope>NUCLEOTIDE SEQUENCE [LARGE SCALE GENOMIC DNA]</scope>
    <source>
        <strain evidence="3">C18/9</strain>
    </source>
</reference>
<organism evidence="2 3">
    <name type="scientific">Armillaria ostoyae</name>
    <name type="common">Armillaria root rot fungus</name>
    <dbReference type="NCBI Taxonomy" id="47428"/>
    <lineage>
        <taxon>Eukaryota</taxon>
        <taxon>Fungi</taxon>
        <taxon>Dikarya</taxon>
        <taxon>Basidiomycota</taxon>
        <taxon>Agaricomycotina</taxon>
        <taxon>Agaricomycetes</taxon>
        <taxon>Agaricomycetidae</taxon>
        <taxon>Agaricales</taxon>
        <taxon>Marasmiineae</taxon>
        <taxon>Physalacriaceae</taxon>
        <taxon>Armillaria</taxon>
    </lineage>
</organism>
<keyword evidence="3" id="KW-1185">Reference proteome</keyword>
<dbReference type="EMBL" id="FUEG01000016">
    <property type="protein sequence ID" value="SJL12091.1"/>
    <property type="molecule type" value="Genomic_DNA"/>
</dbReference>
<evidence type="ECO:0000313" key="2">
    <source>
        <dbReference type="EMBL" id="SJL12091.1"/>
    </source>
</evidence>
<dbReference type="AlphaFoldDB" id="A0A284RTH5"/>
<dbReference type="Proteomes" id="UP000219338">
    <property type="component" value="Unassembled WGS sequence"/>
</dbReference>
<feature type="compositionally biased region" description="Basic and acidic residues" evidence="1">
    <location>
        <begin position="68"/>
        <end position="79"/>
    </location>
</feature>
<evidence type="ECO:0000313" key="3">
    <source>
        <dbReference type="Proteomes" id="UP000219338"/>
    </source>
</evidence>
<sequence>MSDSDSESHPESPLVLQGRQRAMWLEFLDDCDPVLAAMALEAKNTPPKISANQRYYCRKSEALIEKAKQHNKRYDDEPRLPWQRQHQLRNEIG</sequence>
<evidence type="ECO:0000256" key="1">
    <source>
        <dbReference type="SAM" id="MobiDB-lite"/>
    </source>
</evidence>
<gene>
    <name evidence="2" type="ORF">ARMOST_15512</name>
</gene>
<proteinExistence type="predicted"/>
<protein>
    <submittedName>
        <fullName evidence="2">Uncharacterized protein</fullName>
    </submittedName>
</protein>
<name>A0A284RTH5_ARMOS</name>
<accession>A0A284RTH5</accession>
<feature type="region of interest" description="Disordered" evidence="1">
    <location>
        <begin position="68"/>
        <end position="93"/>
    </location>
</feature>